<dbReference type="Gene3D" id="3.30.450.20">
    <property type="entry name" value="PAS domain"/>
    <property type="match status" value="1"/>
</dbReference>
<dbReference type="InterPro" id="IPR014710">
    <property type="entry name" value="RmlC-like_jellyroll"/>
</dbReference>
<dbReference type="InterPro" id="IPR011051">
    <property type="entry name" value="RmlC_Cupin_sf"/>
</dbReference>
<evidence type="ECO:0000313" key="2">
    <source>
        <dbReference type="EMBL" id="MRV71900.1"/>
    </source>
</evidence>
<protein>
    <submittedName>
        <fullName evidence="2">PAS domain-containing protein</fullName>
    </submittedName>
</protein>
<dbReference type="EMBL" id="WKJJ01000005">
    <property type="protein sequence ID" value="MRV71900.1"/>
    <property type="molecule type" value="Genomic_DNA"/>
</dbReference>
<dbReference type="Pfam" id="PF06172">
    <property type="entry name" value="Cupin_5"/>
    <property type="match status" value="1"/>
</dbReference>
<dbReference type="InterPro" id="IPR039935">
    <property type="entry name" value="YML079W-like"/>
</dbReference>
<dbReference type="PANTHER" id="PTHR33387:SF3">
    <property type="entry name" value="DUF985 DOMAIN-CONTAINING PROTEIN"/>
    <property type="match status" value="1"/>
</dbReference>
<name>A0A7X2IL79_9BURK</name>
<reference evidence="2 3" key="1">
    <citation type="submission" date="2019-11" db="EMBL/GenBank/DDBJ databases">
        <title>Novel species isolated from a subtropical stream in China.</title>
        <authorList>
            <person name="Lu H."/>
        </authorList>
    </citation>
    <scope>NUCLEOTIDE SEQUENCE [LARGE SCALE GENOMIC DNA]</scope>
    <source>
        <strain evidence="2 3">FT92W</strain>
    </source>
</reference>
<dbReference type="CDD" id="cd00130">
    <property type="entry name" value="PAS"/>
    <property type="match status" value="1"/>
</dbReference>
<dbReference type="InterPro" id="IPR035965">
    <property type="entry name" value="PAS-like_dom_sf"/>
</dbReference>
<dbReference type="CDD" id="cd06121">
    <property type="entry name" value="cupin_YML079wp"/>
    <property type="match status" value="1"/>
</dbReference>
<comment type="caution">
    <text evidence="2">The sequence shown here is derived from an EMBL/GenBank/DDBJ whole genome shotgun (WGS) entry which is preliminary data.</text>
</comment>
<dbReference type="InterPro" id="IPR009327">
    <property type="entry name" value="Cupin_DUF985"/>
</dbReference>
<feature type="domain" description="PAS" evidence="1">
    <location>
        <begin position="30"/>
        <end position="56"/>
    </location>
</feature>
<evidence type="ECO:0000313" key="3">
    <source>
        <dbReference type="Proteomes" id="UP000446768"/>
    </source>
</evidence>
<gene>
    <name evidence="2" type="ORF">GJ700_09220</name>
</gene>
<organism evidence="2 3">
    <name type="scientific">Pseudoduganella rivuli</name>
    <dbReference type="NCBI Taxonomy" id="2666085"/>
    <lineage>
        <taxon>Bacteria</taxon>
        <taxon>Pseudomonadati</taxon>
        <taxon>Pseudomonadota</taxon>
        <taxon>Betaproteobacteria</taxon>
        <taxon>Burkholderiales</taxon>
        <taxon>Oxalobacteraceae</taxon>
        <taxon>Telluria group</taxon>
        <taxon>Pseudoduganella</taxon>
    </lineage>
</organism>
<accession>A0A7X2IL79</accession>
<dbReference type="PANTHER" id="PTHR33387">
    <property type="entry name" value="RMLC-LIKE JELLY ROLL FOLD PROTEIN"/>
    <property type="match status" value="1"/>
</dbReference>
<dbReference type="SUPFAM" id="SSF51182">
    <property type="entry name" value="RmlC-like cupins"/>
    <property type="match status" value="1"/>
</dbReference>
<dbReference type="Gene3D" id="2.60.120.10">
    <property type="entry name" value="Jelly Rolls"/>
    <property type="match status" value="1"/>
</dbReference>
<keyword evidence="3" id="KW-1185">Reference proteome</keyword>
<dbReference type="PROSITE" id="PS50112">
    <property type="entry name" value="PAS"/>
    <property type="match status" value="1"/>
</dbReference>
<dbReference type="RefSeq" id="WP_154372933.1">
    <property type="nucleotide sequence ID" value="NZ_WKJJ01000005.1"/>
</dbReference>
<dbReference type="AlphaFoldDB" id="A0A7X2IL79"/>
<dbReference type="SUPFAM" id="SSF55785">
    <property type="entry name" value="PYP-like sensor domain (PAS domain)"/>
    <property type="match status" value="1"/>
</dbReference>
<evidence type="ECO:0000259" key="1">
    <source>
        <dbReference type="PROSITE" id="PS50112"/>
    </source>
</evidence>
<dbReference type="Pfam" id="PF08448">
    <property type="entry name" value="PAS_4"/>
    <property type="match status" value="1"/>
</dbReference>
<dbReference type="InterPro" id="IPR013656">
    <property type="entry name" value="PAS_4"/>
</dbReference>
<sequence>MLESILKTVPPMSVEDVMDKCDGIYLCVKDKNSTFLWCNENFARLTGQTKDDIIGKVDQRAEHVKYDQQVMASGKPVLNLHESITVPDGNGGMREVQIVTQKGLLRQPGTGEIIGITVCFALQDSADDWIAKLNLKQIDLGGYFAPVARADEGTLKFALPDRFNGDRRLYSTNYYLLKDPQVLQLHSLNQDEQWFYHAGNPIRLHCFTPDGRYLVTDVGADPSRGQALQAVAPHGSWFGGEILEGGYGLFGCSLAPGWQPADPARPTAQQLAQLKESFPGQADVIDRLTKRGL</sequence>
<dbReference type="Proteomes" id="UP000446768">
    <property type="component" value="Unassembled WGS sequence"/>
</dbReference>
<dbReference type="InterPro" id="IPR000014">
    <property type="entry name" value="PAS"/>
</dbReference>
<proteinExistence type="predicted"/>